<evidence type="ECO:0000256" key="4">
    <source>
        <dbReference type="ARBA" id="ARBA00022679"/>
    </source>
</evidence>
<dbReference type="Pfam" id="PF04413">
    <property type="entry name" value="Glycos_transf_N"/>
    <property type="match status" value="1"/>
</dbReference>
<dbReference type="GO" id="GO:0009245">
    <property type="term" value="P:lipid A biosynthetic process"/>
    <property type="evidence" value="ECO:0007669"/>
    <property type="project" value="TreeGrafter"/>
</dbReference>
<dbReference type="PANTHER" id="PTHR42755:SF1">
    <property type="entry name" value="3-DEOXY-D-MANNO-OCTULOSONIC ACID TRANSFERASE, MITOCHONDRIAL-RELATED"/>
    <property type="match status" value="1"/>
</dbReference>
<dbReference type="GO" id="GO:0043842">
    <property type="term" value="F:Kdo transferase activity"/>
    <property type="evidence" value="ECO:0007669"/>
    <property type="project" value="UniProtKB-EC"/>
</dbReference>
<accession>A0A7T3BP20</accession>
<gene>
    <name evidence="11" type="primary">waaA</name>
    <name evidence="11" type="ORF">I6G28_00605</name>
</gene>
<keyword evidence="4 9" id="KW-0808">Transferase</keyword>
<dbReference type="FunFam" id="3.40.50.11720:FF:000001">
    <property type="entry name" value="3-deoxy-D-manno-octulosonic acid transferase"/>
    <property type="match status" value="1"/>
</dbReference>
<evidence type="ECO:0000256" key="1">
    <source>
        <dbReference type="ARBA" id="ARBA00004713"/>
    </source>
</evidence>
<feature type="site" description="Transition state stabilizer" evidence="8">
    <location>
        <position position="129"/>
    </location>
</feature>
<feature type="site" description="Transition state stabilizer" evidence="8">
    <location>
        <position position="205"/>
    </location>
</feature>
<protein>
    <recommendedName>
        <fullName evidence="3 9">3-deoxy-D-manno-octulosonic acid transferase</fullName>
        <shortName evidence="9">Kdo transferase</shortName>
        <ecNumber evidence="2 9">2.4.99.12</ecNumber>
    </recommendedName>
    <alternativeName>
        <fullName evidence="5 9">Lipid IV(A) 3-deoxy-D-manno-octulosonic acid transferase</fullName>
    </alternativeName>
</protein>
<evidence type="ECO:0000313" key="12">
    <source>
        <dbReference type="Proteomes" id="UP000594865"/>
    </source>
</evidence>
<feature type="active site" description="Proton acceptor" evidence="7">
    <location>
        <position position="60"/>
    </location>
</feature>
<comment type="function">
    <text evidence="9">Involved in lipopolysaccharide (LPS) biosynthesis. Catalyzes the transfer of 3-deoxy-D-manno-octulosonate (Kdo) residue(s) from CMP-Kdo to lipid IV(A), the tetraacyldisaccharide-1,4'-bisphosphate precursor of lipid A.</text>
</comment>
<evidence type="ECO:0000256" key="2">
    <source>
        <dbReference type="ARBA" id="ARBA00012621"/>
    </source>
</evidence>
<keyword evidence="9" id="KW-1003">Cell membrane</keyword>
<dbReference type="InterPro" id="IPR039901">
    <property type="entry name" value="Kdotransferase"/>
</dbReference>
<organism evidence="11 12">
    <name type="scientific">Neisseria cinerea</name>
    <dbReference type="NCBI Taxonomy" id="483"/>
    <lineage>
        <taxon>Bacteria</taxon>
        <taxon>Pseudomonadati</taxon>
        <taxon>Pseudomonadota</taxon>
        <taxon>Betaproteobacteria</taxon>
        <taxon>Neisseriales</taxon>
        <taxon>Neisseriaceae</taxon>
        <taxon>Neisseria</taxon>
    </lineage>
</organism>
<keyword evidence="11" id="KW-0328">Glycosyltransferase</keyword>
<dbReference type="GeneID" id="84021920"/>
<dbReference type="AlphaFoldDB" id="A0A7T3BP20"/>
<dbReference type="PANTHER" id="PTHR42755">
    <property type="entry name" value="3-DEOXY-MANNO-OCTULOSONATE CYTIDYLYLTRANSFERASE"/>
    <property type="match status" value="1"/>
</dbReference>
<keyword evidence="9" id="KW-0472">Membrane</keyword>
<dbReference type="InterPro" id="IPR038107">
    <property type="entry name" value="Glycos_transf_N_sf"/>
</dbReference>
<evidence type="ECO:0000256" key="7">
    <source>
        <dbReference type="PIRSR" id="PIRSR639901-1"/>
    </source>
</evidence>
<name>A0A7T3BP20_NEICI</name>
<dbReference type="InterPro" id="IPR007507">
    <property type="entry name" value="Glycos_transf_N"/>
</dbReference>
<dbReference type="EMBL" id="CP065726">
    <property type="protein sequence ID" value="QPT38118.1"/>
    <property type="molecule type" value="Genomic_DNA"/>
</dbReference>
<evidence type="ECO:0000313" key="11">
    <source>
        <dbReference type="EMBL" id="QPT38118.1"/>
    </source>
</evidence>
<comment type="catalytic activity">
    <reaction evidence="6 9">
        <text>lipid IVA (E. coli) + CMP-3-deoxy-beta-D-manno-octulosonate = alpha-Kdo-(2-&gt;6)-lipid IVA (E. coli) + CMP + H(+)</text>
        <dbReference type="Rhea" id="RHEA:28066"/>
        <dbReference type="ChEBI" id="CHEBI:15378"/>
        <dbReference type="ChEBI" id="CHEBI:58603"/>
        <dbReference type="ChEBI" id="CHEBI:60364"/>
        <dbReference type="ChEBI" id="CHEBI:60377"/>
        <dbReference type="ChEBI" id="CHEBI:85987"/>
        <dbReference type="EC" id="2.4.99.12"/>
    </reaction>
</comment>
<dbReference type="EC" id="2.4.99.12" evidence="2 9"/>
<dbReference type="UniPathway" id="UPA00958"/>
<feature type="domain" description="3-deoxy-D-manno-octulosonic-acid transferase N-terminal" evidence="10">
    <location>
        <begin position="34"/>
        <end position="208"/>
    </location>
</feature>
<dbReference type="Proteomes" id="UP000594865">
    <property type="component" value="Chromosome"/>
</dbReference>
<evidence type="ECO:0000259" key="10">
    <source>
        <dbReference type="Pfam" id="PF04413"/>
    </source>
</evidence>
<reference evidence="11 12" key="1">
    <citation type="submission" date="2020-12" db="EMBL/GenBank/DDBJ databases">
        <title>FDA dAtabase for Regulatory Grade micrObial Sequences (FDA-ARGOS): Supporting development and validation of Infectious Disease Dx tests.</title>
        <authorList>
            <person name="Sproer C."/>
            <person name="Gronow S."/>
            <person name="Severitt S."/>
            <person name="Schroder I."/>
            <person name="Tallon L."/>
            <person name="Sadzewicz L."/>
            <person name="Zhao X."/>
            <person name="Boylan J."/>
            <person name="Ott S."/>
            <person name="Bowen H."/>
            <person name="Vavikolanu K."/>
            <person name="Mehta A."/>
            <person name="Aluvathingal J."/>
            <person name="Nadendla S."/>
            <person name="Lowell S."/>
            <person name="Myers T."/>
            <person name="Yan Y."/>
            <person name="Sichtig H."/>
        </authorList>
    </citation>
    <scope>NUCLEOTIDE SEQUENCE [LARGE SCALE GENOMIC DNA]</scope>
    <source>
        <strain evidence="11 12">FDAARGOS_871</strain>
    </source>
</reference>
<dbReference type="NCBIfam" id="NF004386">
    <property type="entry name" value="PRK05749.1-2"/>
    <property type="match status" value="1"/>
</dbReference>
<dbReference type="RefSeq" id="WP_111727495.1">
    <property type="nucleotide sequence ID" value="NZ_CP065726.1"/>
</dbReference>
<keyword evidence="12" id="KW-1185">Reference proteome</keyword>
<evidence type="ECO:0000256" key="6">
    <source>
        <dbReference type="ARBA" id="ARBA00049183"/>
    </source>
</evidence>
<dbReference type="Gene3D" id="3.40.50.2000">
    <property type="entry name" value="Glycogen Phosphorylase B"/>
    <property type="match status" value="1"/>
</dbReference>
<evidence type="ECO:0000256" key="9">
    <source>
        <dbReference type="RuleBase" id="RU365103"/>
    </source>
</evidence>
<keyword evidence="9" id="KW-0448">Lipopolysaccharide biosynthesis</keyword>
<comment type="pathway">
    <text evidence="1 9">Bacterial outer membrane biogenesis; LPS core biosynthesis.</text>
</comment>
<comment type="subcellular location">
    <subcellularLocation>
        <location evidence="9">Cell membrane</location>
    </subcellularLocation>
</comment>
<sequence>MFQWLYDVLWRFVPVLIRHRLRKRAEKSPAYRENWGERFGKPHPHPVSGAIWIHAVSVGETRAALPLVNELRQRFPGVPLLITQMTPTGRETAQAVFPDAQCRYLPYDRKAWVRQFLREHRPLFGVLMETEIWPNLMTACREEGIPLFLANARLSEKSLKGYLKILSLIRPAAASLSGCLAQTEADAARLMRIGVRESSVCGNTKYDMMPSESMNILADKFKKRIGGRPVAVCGSTRVYKGEDEAEKLLAAWRKYRGNALLVIVPRHPEHFQTAFETAERFGFKVQRRSDGLPVAADTQVWIGDSMGELHAYYLSADVAFVGGSLVDSGCQNIIEPLSCHVPTIFGFSTYNFAQACSHALEAGAAIQVDSADGWREAVESVLAQGGSGAPMSERIEKFISQHRGASGRMAEMICQTVRNADSVCE</sequence>
<dbReference type="SUPFAM" id="SSF53756">
    <property type="entry name" value="UDP-Glycosyltransferase/glycogen phosphorylase"/>
    <property type="match status" value="1"/>
</dbReference>
<comment type="similarity">
    <text evidence="9">Belongs to the glycosyltransferase group 1 family.</text>
</comment>
<proteinExistence type="inferred from homology"/>
<dbReference type="GO" id="GO:0009244">
    <property type="term" value="P:lipopolysaccharide core region biosynthetic process"/>
    <property type="evidence" value="ECO:0007669"/>
    <property type="project" value="UniProtKB-UniRule"/>
</dbReference>
<evidence type="ECO:0000256" key="3">
    <source>
        <dbReference type="ARBA" id="ARBA00019077"/>
    </source>
</evidence>
<evidence type="ECO:0000256" key="5">
    <source>
        <dbReference type="ARBA" id="ARBA00031445"/>
    </source>
</evidence>
<evidence type="ECO:0000256" key="8">
    <source>
        <dbReference type="PIRSR" id="PIRSR639901-2"/>
    </source>
</evidence>
<dbReference type="GO" id="GO:0005886">
    <property type="term" value="C:plasma membrane"/>
    <property type="evidence" value="ECO:0007669"/>
    <property type="project" value="UniProtKB-SubCell"/>
</dbReference>
<dbReference type="Gene3D" id="3.40.50.11720">
    <property type="entry name" value="3-Deoxy-D-manno-octulosonic-acid transferase, N-terminal domain"/>
    <property type="match status" value="1"/>
</dbReference>